<feature type="compositionally biased region" description="Low complexity" evidence="3">
    <location>
        <begin position="1079"/>
        <end position="1113"/>
    </location>
</feature>
<evidence type="ECO:0000256" key="3">
    <source>
        <dbReference type="SAM" id="MobiDB-lite"/>
    </source>
</evidence>
<reference evidence="6" key="1">
    <citation type="submission" date="2025-08" db="UniProtKB">
        <authorList>
            <consortium name="RefSeq"/>
        </authorList>
    </citation>
    <scope>IDENTIFICATION</scope>
    <source>
        <tissue evidence="6">Whole organism</tissue>
    </source>
</reference>
<dbReference type="PANTHER" id="PTHR16500">
    <property type="entry name" value="BRCA2-INTERACTING TRANSCRIPTIONAL REPRESSOR EMSY"/>
    <property type="match status" value="1"/>
</dbReference>
<sequence length="1396" mass="142879">MKSSLESFGALPMLLDMSTEECLGALRSRELLAYSHMVGVFRAQGELSKEKRKILSEIQHLLGITPERHKAEVRRAVSDEILYTIAHRLCGGNTQADWAIEARRLVPLLPRAIPQIAYTAYATKMAQQYFKMNMSKPQPSETGQYLQTEDFGRSSDSTESDNETEGLRYLTDDMMPSKLQRHHRAKKKKSKRRNSAGHTRMVSLNPAAEPAAASHKGSGHSSTKTYIDPPSPDSRKRRRSSSLEHIVPPSVPILTPQSPPMPLQTPGPGGPAEPFDTPGAFEDGDPEADIGPPLAKQQIRASAKSGPSARQAIPTAPPPPQKVILVSTSVASGNSGGGNRVQKSSATVASSAAVPSTAAATRVPAAAGRPVLQATTSLRPANPTPAPVGGVAAPAQVVQPSRPVPQQQQIQYTGVGAQAGPQPALGGGVVMTRVRPRLSGPSPLPSKCGPHRPFRPGSLHPDGYEATGGPGFPHSVMPQAPAVQVRAGGGAVANPPVLSLPRPLTPANWSSDGAPACTVMNRLVATGRLITRPALVHTTTAPTPAHPPHQHVIAGTATAVYHQPSSVHHHTHPVQHQTQHVVQHQPNTLQLQPQQQVLTSTQSPPPQQPPNMFVVTTNSSTITVVTRTVAAPHPVMNTSSVTQQRVVTLSGGRPAVAGGPALQRHSSVSAPRPPARGGPGGSSFSYISGSSVRSVHISAGQPRSSSAATAIIGRGGAALRSPAGRGVATSLSARGGGNARSAIQTVRVPPKTPVVGSTVSAVVGNTVSGVIGNTASGVAGNTLSGLGGNTVSGVKSSAVVSSSVVGGIKPSGVKSGVVSGIKTSGLVSGGVKASGVVGGGKSNVIVVHRGAQITPRPHATYPAAPRDISTKITIGKTSGVLPARGGAVSGGSNPGAGVGPSRQPSSLLKSSLQLPISSKPGTHLSSLFTGDQRHFGGRTTSPSSTLDPGASSLGHRKLDDDSEHDAHLSDDSTSSGDDVTIATSGGASAGPGYQRRPSSSLGGISTSLSRSNSPLQRLLPSAASRTSSADDAHLSYSVDMNDADQSSVMRRHSSHQASVSYASAPDGSTSTAESTTGNAESSTGNAESTTGTTESTTGNAESTTGMTESTTGTRVFSQGSFSSADGGPTLELSEDWIPVGDSSEHLLGDERGVAVVNASNNLRDGRWLEEAMEVLGRGDKESARSLLLQAGIEFLDSPADAGSGAAAAAAEAIEASGASFETSGASFDPTGASFDTTGASFETSGASSKVSDGRGGAIMQPTTGDTISEAHADTEDTASSETSSNEDEEPNNSENPTKIQASVSEMSGPNEGGVRGSHGLPTSPPPMPSTVSYNGDSDDEEPQRMGPSSSRVHVVPSAAGAPHLDPTTGYFLTTSPLSGSSCDAASMRDTEEDDNE</sequence>
<evidence type="ECO:0000313" key="5">
    <source>
        <dbReference type="Proteomes" id="UP000694843"/>
    </source>
</evidence>
<dbReference type="GO" id="GO:0005654">
    <property type="term" value="C:nucleoplasm"/>
    <property type="evidence" value="ECO:0007669"/>
    <property type="project" value="TreeGrafter"/>
</dbReference>
<feature type="domain" description="ENT" evidence="4">
    <location>
        <begin position="22"/>
        <end position="106"/>
    </location>
</feature>
<feature type="region of interest" description="Disordered" evidence="3">
    <location>
        <begin position="1236"/>
        <end position="1396"/>
    </location>
</feature>
<evidence type="ECO:0000313" key="6">
    <source>
        <dbReference type="RefSeq" id="XP_047736131.1"/>
    </source>
</evidence>
<protein>
    <submittedName>
        <fullName evidence="6">Flocculation protein FLO11 isoform X1</fullName>
    </submittedName>
</protein>
<dbReference type="Proteomes" id="UP000694843">
    <property type="component" value="Unplaced"/>
</dbReference>
<feature type="compositionally biased region" description="Low complexity" evidence="3">
    <location>
        <begin position="998"/>
        <end position="1011"/>
    </location>
</feature>
<keyword evidence="2" id="KW-0539">Nucleus</keyword>
<feature type="compositionally biased region" description="Low complexity" evidence="3">
    <location>
        <begin position="574"/>
        <end position="584"/>
    </location>
</feature>
<feature type="region of interest" description="Disordered" evidence="3">
    <location>
        <begin position="135"/>
        <end position="321"/>
    </location>
</feature>
<feature type="compositionally biased region" description="Polar residues" evidence="3">
    <location>
        <begin position="1298"/>
        <end position="1307"/>
    </location>
</feature>
<dbReference type="RefSeq" id="XP_047736131.1">
    <property type="nucleotide sequence ID" value="XM_047880175.1"/>
</dbReference>
<dbReference type="SMART" id="SM01191">
    <property type="entry name" value="ENT"/>
    <property type="match status" value="1"/>
</dbReference>
<feature type="region of interest" description="Disordered" evidence="3">
    <location>
        <begin position="652"/>
        <end position="683"/>
    </location>
</feature>
<name>A0A979FGS8_HYAAZ</name>
<feature type="compositionally biased region" description="Polar residues" evidence="3">
    <location>
        <begin position="1370"/>
        <end position="1383"/>
    </location>
</feature>
<dbReference type="InterPro" id="IPR005491">
    <property type="entry name" value="ENT_dom"/>
</dbReference>
<evidence type="ECO:0000259" key="4">
    <source>
        <dbReference type="PROSITE" id="PS51138"/>
    </source>
</evidence>
<feature type="compositionally biased region" description="Gly residues" evidence="3">
    <location>
        <begin position="887"/>
        <end position="898"/>
    </location>
</feature>
<feature type="region of interest" description="Disordered" evidence="3">
    <location>
        <begin position="564"/>
        <end position="584"/>
    </location>
</feature>
<feature type="compositionally biased region" description="Polar residues" evidence="3">
    <location>
        <begin position="1114"/>
        <end position="1123"/>
    </location>
</feature>
<comment type="subcellular location">
    <subcellularLocation>
        <location evidence="1">Nucleus</location>
    </subcellularLocation>
</comment>
<feature type="compositionally biased region" description="Basic and acidic residues" evidence="3">
    <location>
        <begin position="956"/>
        <end position="970"/>
    </location>
</feature>
<proteinExistence type="predicted"/>
<dbReference type="GO" id="GO:0006355">
    <property type="term" value="P:regulation of DNA-templated transcription"/>
    <property type="evidence" value="ECO:0007669"/>
    <property type="project" value="InterPro"/>
</dbReference>
<dbReference type="Gene3D" id="1.10.1240.40">
    <property type="entry name" value="ENT domain"/>
    <property type="match status" value="1"/>
</dbReference>
<keyword evidence="5" id="KW-1185">Reference proteome</keyword>
<evidence type="ECO:0000256" key="2">
    <source>
        <dbReference type="ARBA" id="ARBA00023242"/>
    </source>
</evidence>
<feature type="compositionally biased region" description="Polar residues" evidence="3">
    <location>
        <begin position="1236"/>
        <end position="1250"/>
    </location>
</feature>
<feature type="compositionally biased region" description="Low complexity" evidence="3">
    <location>
        <begin position="900"/>
        <end position="920"/>
    </location>
</feature>
<feature type="region of interest" description="Disordered" evidence="3">
    <location>
        <begin position="883"/>
        <end position="1030"/>
    </location>
</feature>
<dbReference type="PANTHER" id="PTHR16500:SF3">
    <property type="entry name" value="BRCA2-INTERACTING TRANSCRIPTIONAL REPRESSOR EMSY"/>
    <property type="match status" value="1"/>
</dbReference>
<dbReference type="InterPro" id="IPR033482">
    <property type="entry name" value="EMSY"/>
</dbReference>
<dbReference type="GeneID" id="108666405"/>
<feature type="compositionally biased region" description="Low complexity" evidence="3">
    <location>
        <begin position="212"/>
        <end position="225"/>
    </location>
</feature>
<dbReference type="InterPro" id="IPR036142">
    <property type="entry name" value="ENT_dom-like_sf"/>
</dbReference>
<organism evidence="5 6">
    <name type="scientific">Hyalella azteca</name>
    <name type="common">Amphipod</name>
    <dbReference type="NCBI Taxonomy" id="294128"/>
    <lineage>
        <taxon>Eukaryota</taxon>
        <taxon>Metazoa</taxon>
        <taxon>Ecdysozoa</taxon>
        <taxon>Arthropoda</taxon>
        <taxon>Crustacea</taxon>
        <taxon>Multicrustacea</taxon>
        <taxon>Malacostraca</taxon>
        <taxon>Eumalacostraca</taxon>
        <taxon>Peracarida</taxon>
        <taxon>Amphipoda</taxon>
        <taxon>Senticaudata</taxon>
        <taxon>Talitrida</taxon>
        <taxon>Talitroidea</taxon>
        <taxon>Hyalellidae</taxon>
        <taxon>Hyalella</taxon>
    </lineage>
</organism>
<feature type="compositionally biased region" description="Basic residues" evidence="3">
    <location>
        <begin position="179"/>
        <end position="195"/>
    </location>
</feature>
<feature type="compositionally biased region" description="Pro residues" evidence="3">
    <location>
        <begin position="257"/>
        <end position="271"/>
    </location>
</feature>
<dbReference type="OrthoDB" id="10035579at2759"/>
<feature type="region of interest" description="Disordered" evidence="3">
    <location>
        <begin position="1042"/>
        <end position="1129"/>
    </location>
</feature>
<gene>
    <name evidence="6" type="primary">LOC108666405</name>
</gene>
<feature type="compositionally biased region" description="Polar residues" evidence="3">
    <location>
        <begin position="135"/>
        <end position="147"/>
    </location>
</feature>
<evidence type="ECO:0000256" key="1">
    <source>
        <dbReference type="ARBA" id="ARBA00004123"/>
    </source>
</evidence>
<dbReference type="SUPFAM" id="SSF158639">
    <property type="entry name" value="ENT-like"/>
    <property type="match status" value="1"/>
</dbReference>
<dbReference type="Pfam" id="PF03735">
    <property type="entry name" value="ENT"/>
    <property type="match status" value="1"/>
</dbReference>
<dbReference type="PROSITE" id="PS51138">
    <property type="entry name" value="ENT"/>
    <property type="match status" value="1"/>
</dbReference>
<accession>A0A979FGS8</accession>
<feature type="compositionally biased region" description="Polar residues" evidence="3">
    <location>
        <begin position="1055"/>
        <end position="1078"/>
    </location>
</feature>